<evidence type="ECO:0000313" key="4">
    <source>
        <dbReference type="EMBL" id="CAE8657847.1"/>
    </source>
</evidence>
<feature type="compositionally biased region" description="Low complexity" evidence="2">
    <location>
        <begin position="605"/>
        <end position="614"/>
    </location>
</feature>
<comment type="catalytic activity">
    <reaction evidence="1">
        <text>adenosine(4) in tRNA(His) + S-adenosyl-L-methionine = 2'-O-methyladenosine(4) in tRNA(His) + S-adenosyl-L-homocysteine + H(+)</text>
        <dbReference type="Rhea" id="RHEA:43196"/>
        <dbReference type="Rhea" id="RHEA-COMP:10401"/>
        <dbReference type="Rhea" id="RHEA-COMP:10402"/>
        <dbReference type="ChEBI" id="CHEBI:15378"/>
        <dbReference type="ChEBI" id="CHEBI:57856"/>
        <dbReference type="ChEBI" id="CHEBI:59789"/>
        <dbReference type="ChEBI" id="CHEBI:74411"/>
        <dbReference type="ChEBI" id="CHEBI:74477"/>
        <dbReference type="EC" id="2.1.1.225"/>
    </reaction>
</comment>
<reference evidence="4" key="1">
    <citation type="submission" date="2021-02" db="EMBL/GenBank/DDBJ databases">
        <authorList>
            <person name="Dougan E. K."/>
            <person name="Rhodes N."/>
            <person name="Thang M."/>
            <person name="Chan C."/>
        </authorList>
    </citation>
    <scope>NUCLEOTIDE SEQUENCE</scope>
</reference>
<keyword evidence="1" id="KW-0808">Transferase</keyword>
<comment type="similarity">
    <text evidence="1">Belongs to the methyltransferase TRM13 family.</text>
</comment>
<evidence type="ECO:0000259" key="3">
    <source>
        <dbReference type="Pfam" id="PF05206"/>
    </source>
</evidence>
<dbReference type="PANTHER" id="PTHR12998:SF0">
    <property type="entry name" value="TRNA:M(4)X MODIFICATION ENZYME TRM13 HOMOLOG"/>
    <property type="match status" value="1"/>
</dbReference>
<comment type="caution">
    <text evidence="4">The sequence shown here is derived from an EMBL/GenBank/DDBJ whole genome shotgun (WGS) entry which is preliminary data.</text>
</comment>
<comment type="function">
    <text evidence="1">tRNA methylase which 2'-O-methylates cytidine(4) in tRNA(Pro) and tRNA(Gly)(GCC), and adenosine(4) in tRNA(His).</text>
</comment>
<dbReference type="EMBL" id="CAJNNW010015551">
    <property type="protein sequence ID" value="CAE8657847.1"/>
    <property type="molecule type" value="Genomic_DNA"/>
</dbReference>
<feature type="non-terminal residue" evidence="4">
    <location>
        <position position="782"/>
    </location>
</feature>
<comment type="catalytic activity">
    <reaction evidence="1">
        <text>cytidine(4) in tRNA(Pro) + S-adenosyl-L-methionine = 2'-O-methylcytidine(4) in tRNA(Pro) + S-adenosyl-L-homocysteine + H(+)</text>
        <dbReference type="Rhea" id="RHEA:32767"/>
        <dbReference type="Rhea" id="RHEA-COMP:10397"/>
        <dbReference type="Rhea" id="RHEA-COMP:10398"/>
        <dbReference type="ChEBI" id="CHEBI:15378"/>
        <dbReference type="ChEBI" id="CHEBI:57856"/>
        <dbReference type="ChEBI" id="CHEBI:59789"/>
        <dbReference type="ChEBI" id="CHEBI:74495"/>
        <dbReference type="ChEBI" id="CHEBI:82748"/>
        <dbReference type="EC" id="2.1.1.225"/>
    </reaction>
</comment>
<keyword evidence="1" id="KW-0949">S-adenosyl-L-methionine</keyword>
<accession>A0A813IU05</accession>
<proteinExistence type="inferred from homology"/>
<dbReference type="PANTHER" id="PTHR12998">
    <property type="entry name" value="TRNA:M(4)X MODIFICATION ENZYME TRM13 HOMOLOG"/>
    <property type="match status" value="1"/>
</dbReference>
<feature type="region of interest" description="Disordered" evidence="2">
    <location>
        <begin position="580"/>
        <end position="662"/>
    </location>
</feature>
<keyword evidence="1" id="KW-0479">Metal-binding</keyword>
<evidence type="ECO:0000256" key="1">
    <source>
        <dbReference type="RuleBase" id="RU367103"/>
    </source>
</evidence>
<evidence type="ECO:0000313" key="5">
    <source>
        <dbReference type="Proteomes" id="UP000626109"/>
    </source>
</evidence>
<comment type="catalytic activity">
    <reaction evidence="1">
        <text>cytidine(4) in tRNA(Gly)(GCC) + S-adenosyl-L-methionine = 2'-O-methylcytidine(4) in tRNA(Gly)(GCC) + S-adenosyl-L-homocysteine + H(+)</text>
        <dbReference type="Rhea" id="RHEA:43192"/>
        <dbReference type="Rhea" id="RHEA-COMP:10399"/>
        <dbReference type="Rhea" id="RHEA-COMP:10400"/>
        <dbReference type="ChEBI" id="CHEBI:15378"/>
        <dbReference type="ChEBI" id="CHEBI:57856"/>
        <dbReference type="ChEBI" id="CHEBI:59789"/>
        <dbReference type="ChEBI" id="CHEBI:74495"/>
        <dbReference type="ChEBI" id="CHEBI:82748"/>
        <dbReference type="EC" id="2.1.1.225"/>
    </reaction>
</comment>
<keyword evidence="1" id="KW-0863">Zinc-finger</keyword>
<dbReference type="GO" id="GO:0008270">
    <property type="term" value="F:zinc ion binding"/>
    <property type="evidence" value="ECO:0007669"/>
    <property type="project" value="UniProtKB-KW"/>
</dbReference>
<feature type="compositionally biased region" description="Low complexity" evidence="2">
    <location>
        <begin position="632"/>
        <end position="662"/>
    </location>
</feature>
<organism evidence="4 5">
    <name type="scientific">Polarella glacialis</name>
    <name type="common">Dinoflagellate</name>
    <dbReference type="NCBI Taxonomy" id="89957"/>
    <lineage>
        <taxon>Eukaryota</taxon>
        <taxon>Sar</taxon>
        <taxon>Alveolata</taxon>
        <taxon>Dinophyceae</taxon>
        <taxon>Suessiales</taxon>
        <taxon>Suessiaceae</taxon>
        <taxon>Polarella</taxon>
    </lineage>
</organism>
<feature type="domain" description="Methyltransferase TRM13" evidence="3">
    <location>
        <begin position="38"/>
        <end position="275"/>
    </location>
</feature>
<keyword evidence="1" id="KW-0862">Zinc</keyword>
<gene>
    <name evidence="4" type="ORF">PGLA2088_LOCUS13086</name>
</gene>
<dbReference type="EC" id="2.1.1.225" evidence="1"/>
<name>A0A813IU05_POLGL</name>
<dbReference type="Pfam" id="PF05206">
    <property type="entry name" value="TRM13"/>
    <property type="match status" value="1"/>
</dbReference>
<sequence>MEAVMGSAKKFTFQHEKAFKHRSQVEAIASHCLQRLPKDSDVVVELGAGQALLGHAVSVASGLPLVAIDRRANADAFDPEEHEEEEACSAEGPAVARPSVRRVVADISDETHWPSEGNVVLLAKHLCGHASDIAVEAALRLGSRLSLLCLAPCCHARMRWQDLAPSSQQWFRDAGFVGHGQEFQMLMKLSSLARAGSAKQGGSAPFSKWPFRQRIVEAAAASGTPAEVLIESLGRKACRAVDEARLAMLRTAGFHAALAEYCAAGVSPDNVLLLAVPEGGQLFAAAAEGVRAPEAALGSASSATGALLEIDPAMPGTFVQRLASYLMEQQAAGGLFPALWRVAPATDKLAAKSPGLLCLVASPEQLPSLLRQLAQCPLVQRSAARLLPFGHTADSLQHLAAEAVQQLASEATSGGQAAAPLLRVAARPRSFEKEVVRQLSELGASDLLSPARFTHTLFVLPGDEAAVEAAPGVSSLRWSLVGRSDLDPSAWMYGCRGDGGNASYWRFAEVARRWPQRLKCVRSVAVWTDCSRHQDDSSITAGKGSSSASGGGEASWVVRWVDQFLTPGIPVTQLSMTTTTATATTASRSLEGLQPDEQAQPDRINNNNNNNNNNDGIQLEEPSPSTELTDSLQGHQQQQSQQEQQQLQQLSQQETQEQQQHLQQQEQQAVNLVASTLRGDGAETAAASLLLCDTFGSGGEAEDLRKLLSACVISGGHLAESGTAVIRLRCHKRAGKQALKRWLRDAVRELEQTLGASEVELQHLLADKDPERTAIFCWRGVP</sequence>
<dbReference type="InterPro" id="IPR039044">
    <property type="entry name" value="Trm13"/>
</dbReference>
<protein>
    <recommendedName>
        <fullName evidence="1">tRNA:m(4)X modification enzyme TRM13</fullName>
        <ecNumber evidence="1">2.1.1.225</ecNumber>
    </recommendedName>
</protein>
<dbReference type="AlphaFoldDB" id="A0A813IU05"/>
<dbReference type="GO" id="GO:0030488">
    <property type="term" value="P:tRNA methylation"/>
    <property type="evidence" value="ECO:0007669"/>
    <property type="project" value="InterPro"/>
</dbReference>
<keyword evidence="1" id="KW-0819">tRNA processing</keyword>
<keyword evidence="1" id="KW-0489">Methyltransferase</keyword>
<dbReference type="GO" id="GO:0106050">
    <property type="term" value="F:tRNA 2'-O-methyltransferase activity"/>
    <property type="evidence" value="ECO:0007669"/>
    <property type="project" value="UniProtKB-UniRule"/>
</dbReference>
<dbReference type="Proteomes" id="UP000626109">
    <property type="component" value="Unassembled WGS sequence"/>
</dbReference>
<evidence type="ECO:0000256" key="2">
    <source>
        <dbReference type="SAM" id="MobiDB-lite"/>
    </source>
</evidence>
<dbReference type="InterPro" id="IPR007871">
    <property type="entry name" value="Methyltransferase_TRM13"/>
</dbReference>